<gene>
    <name evidence="11" type="ORF">DW270_08785</name>
    <name evidence="10" type="ORF">DW812_06450</name>
    <name evidence="12" type="ORF">DWZ50_01660</name>
    <name evidence="9" type="ORF">DXC31_04400</name>
    <name evidence="8" type="ORF">G4993_11045</name>
    <name evidence="4" type="ORF">LIQ08_02165</name>
    <name evidence="3" type="ORF">LIQ10_03960</name>
    <name evidence="7" type="ORF">O4N78_10290</name>
    <name evidence="6" type="ORF">PNU63_10745</name>
    <name evidence="5" type="ORF">PNW85_01010</name>
</gene>
<organism evidence="9 13">
    <name type="scientific">Mediterraneibacter gnavus</name>
    <name type="common">Ruminococcus gnavus</name>
    <dbReference type="NCBI Taxonomy" id="33038"/>
    <lineage>
        <taxon>Bacteria</taxon>
        <taxon>Bacillati</taxon>
        <taxon>Bacillota</taxon>
        <taxon>Clostridia</taxon>
        <taxon>Lachnospirales</taxon>
        <taxon>Lachnospiraceae</taxon>
        <taxon>Mediterraneibacter</taxon>
    </lineage>
</organism>
<feature type="transmembrane region" description="Helical" evidence="1">
    <location>
        <begin position="20"/>
        <end position="40"/>
    </location>
</feature>
<evidence type="ECO:0000313" key="14">
    <source>
        <dbReference type="Proteomes" id="UP000284472"/>
    </source>
</evidence>
<dbReference type="Proteomes" id="UP000260808">
    <property type="component" value="Unassembled WGS sequence"/>
</dbReference>
<dbReference type="EMBL" id="QRQE01000003">
    <property type="protein sequence ID" value="RHM80961.1"/>
    <property type="molecule type" value="Genomic_DNA"/>
</dbReference>
<dbReference type="EMBL" id="QRIA01000009">
    <property type="protein sequence ID" value="RHG19070.1"/>
    <property type="molecule type" value="Genomic_DNA"/>
</dbReference>
<dbReference type="Proteomes" id="UP001297422">
    <property type="component" value="Unassembled WGS sequence"/>
</dbReference>
<dbReference type="Proteomes" id="UP001296580">
    <property type="component" value="Unassembled WGS sequence"/>
</dbReference>
<evidence type="ECO:0000313" key="7">
    <source>
        <dbReference type="EMBL" id="MDE1203949.1"/>
    </source>
</evidence>
<dbReference type="EMBL" id="JAPZEG010000011">
    <property type="protein sequence ID" value="MDE1203949.1"/>
    <property type="molecule type" value="Genomic_DNA"/>
</dbReference>
<reference evidence="8" key="2">
    <citation type="journal article" date="2020" name="Cell Host Microbe">
        <title>Functional and Genomic Variation between Human-Derived Isolates of Lachnospiraceae Reveals Inter- and Intra-Species Diversity.</title>
        <authorList>
            <person name="Sorbara M.T."/>
            <person name="Littmann E.R."/>
            <person name="Fontana E."/>
            <person name="Moody T.U."/>
            <person name="Kohout C.E."/>
            <person name="Gjonbalaj M."/>
            <person name="Eaton V."/>
            <person name="Seok R."/>
            <person name="Leiner I.M."/>
            <person name="Pamer E.G."/>
        </authorList>
    </citation>
    <scope>NUCLEOTIDE SEQUENCE</scope>
    <source>
        <strain evidence="8">MSK.15.32</strain>
    </source>
</reference>
<feature type="domain" description="DUF7088" evidence="2">
    <location>
        <begin position="52"/>
        <end position="144"/>
    </location>
</feature>
<dbReference type="EMBL" id="JAAIRV010000021">
    <property type="protein sequence ID" value="NSI58930.1"/>
    <property type="molecule type" value="Genomic_DNA"/>
</dbReference>
<evidence type="ECO:0000259" key="2">
    <source>
        <dbReference type="Pfam" id="PF23357"/>
    </source>
</evidence>
<evidence type="ECO:0000313" key="6">
    <source>
        <dbReference type="EMBL" id="MDB8739237.1"/>
    </source>
</evidence>
<dbReference type="EMBL" id="JAQMLA010000002">
    <property type="protein sequence ID" value="MDB8685266.1"/>
    <property type="molecule type" value="Genomic_DNA"/>
</dbReference>
<dbReference type="Proteomes" id="UP001149331">
    <property type="component" value="Unassembled WGS sequence"/>
</dbReference>
<reference evidence="5" key="6">
    <citation type="submission" date="2023-01" db="EMBL/GenBank/DDBJ databases">
        <title>Human gut microbiome strain richness.</title>
        <authorList>
            <person name="Chen-Liaw A."/>
        </authorList>
    </citation>
    <scope>NUCLEOTIDE SEQUENCE</scope>
    <source>
        <strain evidence="6">1001217st1_A9_1001217B_191108</strain>
        <strain evidence="5">RTP21484st1_H11_RTP21484_190118</strain>
    </source>
</reference>
<dbReference type="RefSeq" id="WP_009245131.1">
    <property type="nucleotide sequence ID" value="NZ_BAABSA010000002.1"/>
</dbReference>
<evidence type="ECO:0000256" key="1">
    <source>
        <dbReference type="SAM" id="Phobius"/>
    </source>
</evidence>
<dbReference type="Proteomes" id="UP001211731">
    <property type="component" value="Unassembled WGS sequence"/>
</dbReference>
<evidence type="ECO:0000313" key="5">
    <source>
        <dbReference type="EMBL" id="MDB8685266.1"/>
    </source>
</evidence>
<reference evidence="8" key="3">
    <citation type="submission" date="2020-02" db="EMBL/GenBank/DDBJ databases">
        <authorList>
            <person name="Littmann E."/>
            <person name="Sorbara M."/>
        </authorList>
    </citation>
    <scope>NUCLEOTIDE SEQUENCE</scope>
    <source>
        <strain evidence="8">MSK.15.32</strain>
    </source>
</reference>
<dbReference type="EMBL" id="QSSX01000007">
    <property type="protein sequence ID" value="RGM24377.1"/>
    <property type="molecule type" value="Genomic_DNA"/>
</dbReference>
<sequence>MQKIKNLFRSSESRNGSYSVGITALVIAIIVIVNLIAGQIPEKYKNLDVSSTKIYEISKTSKKLLKNMDHKVKFTVLANKEEADERIVTFLSKYSALSSKISVEWIDPVLHPSALTENDASENSIVVSCQDTGKKKVVSFSDIIVTDMSSYYYTGSASETKFDGEGQLSSAVNYVTSDVVRKIYQTSGHGETTLSSTIQDLMDKNNYTLEGLNTVMNPEIPDDCELLLMYAPTSDLTADEKNSVESYLKDGGKMMLLLGDTNSTELPNLASIMKTYGMEAADGYIADTQRSYQNNYYCFFPQLTASGDLTDGMESQMVLLLNTHGMTLTDPERDSISTTSFMTTSDNAYAVTEDSQSQAGSYVLGAVAVEDSSRFTVISAGSLIASEITDTFPQLENTKLFMNAVAANFDGAKDLSIEAKSLTPVYNTMQHAGLLSLLVIFILPLGILLSGFAVWMKRRKA</sequence>
<dbReference type="EMBL" id="JAJBOM010000002">
    <property type="protein sequence ID" value="MCB5617974.1"/>
    <property type="molecule type" value="Genomic_DNA"/>
</dbReference>
<keyword evidence="1" id="KW-1133">Transmembrane helix</keyword>
<evidence type="ECO:0000313" key="3">
    <source>
        <dbReference type="EMBL" id="MCB5492898.1"/>
    </source>
</evidence>
<keyword evidence="1" id="KW-0812">Transmembrane</keyword>
<reference evidence="13 14" key="1">
    <citation type="submission" date="2018-08" db="EMBL/GenBank/DDBJ databases">
        <title>A genome reference for cultivated species of the human gut microbiota.</title>
        <authorList>
            <person name="Zou Y."/>
            <person name="Xue W."/>
            <person name="Luo G."/>
        </authorList>
    </citation>
    <scope>NUCLEOTIDE SEQUENCE [LARGE SCALE GENOMIC DNA]</scope>
    <source>
        <strain evidence="12 15">AF33-12</strain>
        <strain evidence="11 16">AM22-7AC</strain>
        <strain evidence="10 14">AM32-6</strain>
        <strain evidence="9 13">TF01-20-2</strain>
    </source>
</reference>
<dbReference type="Proteomes" id="UP001297370">
    <property type="component" value="Unassembled WGS sequence"/>
</dbReference>
<dbReference type="Proteomes" id="UP000284472">
    <property type="component" value="Unassembled WGS sequence"/>
</dbReference>
<keyword evidence="1" id="KW-0472">Membrane</keyword>
<reference evidence="3" key="4">
    <citation type="submission" date="2021-10" db="EMBL/GenBank/DDBJ databases">
        <title>Collection of gut derived symbiotic bacterial strains cultured from healthy donors.</title>
        <authorList>
            <person name="Lin H."/>
            <person name="Littmann E."/>
            <person name="Claire K."/>
            <person name="Pamer E."/>
        </authorList>
    </citation>
    <scope>NUCLEOTIDE SEQUENCE</scope>
    <source>
        <strain evidence="4">MSK.23.18</strain>
        <strain evidence="3">MSK.23.4</strain>
    </source>
</reference>
<dbReference type="Pfam" id="PF23357">
    <property type="entry name" value="DUF7088"/>
    <property type="match status" value="1"/>
</dbReference>
<accession>A0A2N5P3W2</accession>
<dbReference type="EMBL" id="JAJBNC010000005">
    <property type="protein sequence ID" value="MCB5492898.1"/>
    <property type="molecule type" value="Genomic_DNA"/>
</dbReference>
<protein>
    <submittedName>
        <fullName evidence="3">Gldg family protein</fullName>
    </submittedName>
</protein>
<evidence type="ECO:0000313" key="15">
    <source>
        <dbReference type="Proteomes" id="UP000285610"/>
    </source>
</evidence>
<name>A0A2N5P3W2_MEDGN</name>
<reference evidence="7" key="5">
    <citation type="submission" date="2022-12" db="EMBL/GenBank/DDBJ databases">
        <title>Genome of R. gnavus strain RSHDN_120.</title>
        <authorList>
            <person name="Abdugheni R."/>
        </authorList>
    </citation>
    <scope>NUCLEOTIDE SEQUENCE</scope>
    <source>
        <strain evidence="7">RSHDN_120</strain>
    </source>
</reference>
<evidence type="ECO:0000313" key="16">
    <source>
        <dbReference type="Proteomes" id="UP000285697"/>
    </source>
</evidence>
<dbReference type="InterPro" id="IPR055396">
    <property type="entry name" value="DUF7088"/>
</dbReference>
<comment type="caution">
    <text evidence="9">The sequence shown here is derived from an EMBL/GenBank/DDBJ whole genome shotgun (WGS) entry which is preliminary data.</text>
</comment>
<proteinExistence type="predicted"/>
<evidence type="ECO:0000313" key="4">
    <source>
        <dbReference type="EMBL" id="MCB5617974.1"/>
    </source>
</evidence>
<evidence type="ECO:0000313" key="8">
    <source>
        <dbReference type="EMBL" id="NSI58930.1"/>
    </source>
</evidence>
<dbReference type="EMBL" id="QSIR01000007">
    <property type="protein sequence ID" value="RHD07356.1"/>
    <property type="molecule type" value="Genomic_DNA"/>
</dbReference>
<dbReference type="Proteomes" id="UP000285610">
    <property type="component" value="Unassembled WGS sequence"/>
</dbReference>
<dbReference type="Proteomes" id="UP001212160">
    <property type="component" value="Unassembled WGS sequence"/>
</dbReference>
<evidence type="ECO:0000313" key="9">
    <source>
        <dbReference type="EMBL" id="RGM24377.1"/>
    </source>
</evidence>
<evidence type="ECO:0000313" key="10">
    <source>
        <dbReference type="EMBL" id="RHD07356.1"/>
    </source>
</evidence>
<feature type="transmembrane region" description="Helical" evidence="1">
    <location>
        <begin position="432"/>
        <end position="455"/>
    </location>
</feature>
<dbReference type="Proteomes" id="UP000285697">
    <property type="component" value="Unassembled WGS sequence"/>
</dbReference>
<dbReference type="AlphaFoldDB" id="A0A2N5P3W2"/>
<evidence type="ECO:0000313" key="11">
    <source>
        <dbReference type="EMBL" id="RHG19070.1"/>
    </source>
</evidence>
<evidence type="ECO:0000313" key="12">
    <source>
        <dbReference type="EMBL" id="RHM80961.1"/>
    </source>
</evidence>
<dbReference type="EMBL" id="JAQMLR010000010">
    <property type="protein sequence ID" value="MDB8739237.1"/>
    <property type="molecule type" value="Genomic_DNA"/>
</dbReference>
<evidence type="ECO:0000313" key="13">
    <source>
        <dbReference type="Proteomes" id="UP000260808"/>
    </source>
</evidence>